<dbReference type="EMBL" id="PVNL01000117">
    <property type="protein sequence ID" value="PRQ01232.1"/>
    <property type="molecule type" value="Genomic_DNA"/>
</dbReference>
<gene>
    <name evidence="1" type="ORF">ENSA7_58370</name>
</gene>
<evidence type="ECO:0000313" key="1">
    <source>
        <dbReference type="EMBL" id="PRQ01232.1"/>
    </source>
</evidence>
<comment type="caution">
    <text evidence="1">The sequence shown here is derived from an EMBL/GenBank/DDBJ whole genome shotgun (WGS) entry which is preliminary data.</text>
</comment>
<dbReference type="AlphaFoldDB" id="A0A2S9Y851"/>
<proteinExistence type="predicted"/>
<sequence length="104" mass="11393">MIEYKQVKIPSSPEDWQLYCGTEGDVAAATALTRAAKRAVDLIANAKLSDARRVQTRALAIINEVQLQHDRVGADDTEPHVEARRVVVRAMQVVAGIEVDPDSL</sequence>
<protein>
    <submittedName>
        <fullName evidence="1">Uncharacterized protein</fullName>
    </submittedName>
</protein>
<accession>A0A2S9Y851</accession>
<evidence type="ECO:0000313" key="2">
    <source>
        <dbReference type="Proteomes" id="UP000238823"/>
    </source>
</evidence>
<dbReference type="Proteomes" id="UP000238823">
    <property type="component" value="Unassembled WGS sequence"/>
</dbReference>
<reference evidence="1 2" key="1">
    <citation type="submission" date="2018-03" db="EMBL/GenBank/DDBJ databases">
        <title>Draft Genome Sequences of the Obligatory Marine Myxobacteria Enhygromyxa salina SWB007.</title>
        <authorList>
            <person name="Poehlein A."/>
            <person name="Moghaddam J.A."/>
            <person name="Harms H."/>
            <person name="Alanjari M."/>
            <person name="Koenig G.M."/>
            <person name="Daniel R."/>
            <person name="Schaeberle T.F."/>
        </authorList>
    </citation>
    <scope>NUCLEOTIDE SEQUENCE [LARGE SCALE GENOMIC DNA]</scope>
    <source>
        <strain evidence="1 2">SWB007</strain>
    </source>
</reference>
<name>A0A2S9Y851_9BACT</name>
<dbReference type="RefSeq" id="WP_106092692.1">
    <property type="nucleotide sequence ID" value="NZ_PVNL01000117.1"/>
</dbReference>
<organism evidence="1 2">
    <name type="scientific">Enhygromyxa salina</name>
    <dbReference type="NCBI Taxonomy" id="215803"/>
    <lineage>
        <taxon>Bacteria</taxon>
        <taxon>Pseudomonadati</taxon>
        <taxon>Myxococcota</taxon>
        <taxon>Polyangia</taxon>
        <taxon>Nannocystales</taxon>
        <taxon>Nannocystaceae</taxon>
        <taxon>Enhygromyxa</taxon>
    </lineage>
</organism>